<evidence type="ECO:0000313" key="2">
    <source>
        <dbReference type="EMBL" id="VEV54501.1"/>
    </source>
</evidence>
<gene>
    <name evidence="2" type="ORF">PVVCY_0101120</name>
    <name evidence="1" type="ORF">YYE_04860</name>
</gene>
<dbReference type="AlphaFoldDB" id="A0A081I9J1"/>
<organism evidence="1 3">
    <name type="scientific">Plasmodium vinckei vinckei</name>
    <dbReference type="NCBI Taxonomy" id="54757"/>
    <lineage>
        <taxon>Eukaryota</taxon>
        <taxon>Sar</taxon>
        <taxon>Alveolata</taxon>
        <taxon>Apicomplexa</taxon>
        <taxon>Aconoidasida</taxon>
        <taxon>Haemosporida</taxon>
        <taxon>Plasmodiidae</taxon>
        <taxon>Plasmodium</taxon>
        <taxon>Plasmodium (Vinckeia)</taxon>
    </lineage>
</organism>
<dbReference type="VEuPathDB" id="PlasmoDB:PVVCY_0101120"/>
<protein>
    <recommendedName>
        <fullName evidence="5">EF-hand domain-containing protein</fullName>
    </recommendedName>
</protein>
<dbReference type="RefSeq" id="XP_008626719.1">
    <property type="nucleotide sequence ID" value="XM_008628497.1"/>
</dbReference>
<dbReference type="InterPro" id="IPR011992">
    <property type="entry name" value="EF-hand-dom_pair"/>
</dbReference>
<dbReference type="GeneID" id="19963066"/>
<dbReference type="OrthoDB" id="390748at2759"/>
<accession>A0A081I9J1</accession>
<dbReference type="EMBL" id="LR215057">
    <property type="protein sequence ID" value="VEV54501.1"/>
    <property type="molecule type" value="Genomic_DNA"/>
</dbReference>
<proteinExistence type="predicted"/>
<dbReference type="Proteomes" id="UP000290582">
    <property type="component" value="Chromosome PVVCY_01"/>
</dbReference>
<evidence type="ECO:0000313" key="4">
    <source>
        <dbReference type="Proteomes" id="UP000290582"/>
    </source>
</evidence>
<evidence type="ECO:0008006" key="5">
    <source>
        <dbReference type="Google" id="ProtNLM"/>
    </source>
</evidence>
<evidence type="ECO:0000313" key="1">
    <source>
        <dbReference type="EMBL" id="KEG00349.1"/>
    </source>
</evidence>
<dbReference type="Gene3D" id="1.10.238.10">
    <property type="entry name" value="EF-hand"/>
    <property type="match status" value="1"/>
</dbReference>
<dbReference type="SUPFAM" id="SSF47473">
    <property type="entry name" value="EF-hand"/>
    <property type="match status" value="1"/>
</dbReference>
<evidence type="ECO:0000313" key="3">
    <source>
        <dbReference type="Proteomes" id="UP000030681"/>
    </source>
</evidence>
<reference evidence="1 3" key="1">
    <citation type="submission" date="2013-02" db="EMBL/GenBank/DDBJ databases">
        <title>The Genome Sequence of Plasmodium vinckei vinckei.</title>
        <authorList>
            <consortium name="The Broad Institute Genome Sequencing Platform"/>
            <consortium name="The Broad Institute Genome Sequencing Center for Infectious Disease"/>
            <person name="Neafsey D."/>
            <person name="Cheeseman I."/>
            <person name="Volkman S."/>
            <person name="Adams J."/>
            <person name="Walker B."/>
            <person name="Young S.K."/>
            <person name="Zeng Q."/>
            <person name="Gargeya S."/>
            <person name="Fitzgerald M."/>
            <person name="Haas B."/>
            <person name="Abouelleil A."/>
            <person name="Alvarado L."/>
            <person name="Arachchi H.M."/>
            <person name="Berlin A.M."/>
            <person name="Chapman S.B."/>
            <person name="Dewar J."/>
            <person name="Goldberg J."/>
            <person name="Griggs A."/>
            <person name="Gujja S."/>
            <person name="Hansen M."/>
            <person name="Howarth C."/>
            <person name="Imamovic A."/>
            <person name="Larimer J."/>
            <person name="McCowan C."/>
            <person name="Murphy C."/>
            <person name="Neiman D."/>
            <person name="Pearson M."/>
            <person name="Priest M."/>
            <person name="Roberts A."/>
            <person name="Saif S."/>
            <person name="Shea T."/>
            <person name="Sisk P."/>
            <person name="Sykes S."/>
            <person name="Wortman J."/>
            <person name="Nusbaum C."/>
            <person name="Birren B."/>
        </authorList>
    </citation>
    <scope>NUCLEOTIDE SEQUENCE [LARGE SCALE GENOMIC DNA]</scope>
    <source>
        <strain evidence="1">Vinckei</strain>
        <strain evidence="3">vinckei</strain>
    </source>
</reference>
<dbReference type="Proteomes" id="UP000030681">
    <property type="component" value="Unassembled WGS sequence"/>
</dbReference>
<dbReference type="EMBL" id="KL446957">
    <property type="protein sequence ID" value="KEG00349.1"/>
    <property type="molecule type" value="Genomic_DNA"/>
</dbReference>
<name>A0A081I9J1_PLAVN</name>
<reference evidence="2 4" key="2">
    <citation type="submission" date="2019-01" db="EMBL/GenBank/DDBJ databases">
        <authorList>
            <person name="Ramaprasad A."/>
        </authorList>
    </citation>
    <scope>NUCLEOTIDE SEQUENCE [LARGE SCALE GENOMIC DNA]</scope>
</reference>
<sequence length="369" mass="43508">MVNDKSCTNYDNNFDLLIKRFCSELKKKDKNKNGLITHKTFIEVLDTFQIEYDTPIIDYLMKYCVVTEDGFINYKNLLLIHDPSKSLRNISESVHENFNPKFMYMQDKYEDNDKYVQEKNEIIRKLYSQWDKCLLKDDEFKAKLINNNVDITPEFERSLYLYGPSRSLSFVNVMKTLYINNSKNRKNRTTFLNKMKDEKPSKVNIDENLQESFKQTDRNPITWEQSRIKDSDKVVENVEIISNHLTNSNTTNEEMLPKDFINNTIKNIIKNYIANKISDCEFCEYLSKLNVSVTPELNNLIKHHELDNNGKFKDFVTAINRCMKKNVSPSLKTNTALNAIKHDREKGNLNYTFNKLHKNDLMCSDINNN</sequence>
<dbReference type="KEGG" id="pvv:PVVCY_0101120"/>